<dbReference type="PANTHER" id="PTHR33219:SF14">
    <property type="entry name" value="PROTEIN COFACTOR ASSEMBLY OF COMPLEX C SUBUNIT B CCB3, CHLOROPLASTIC-RELATED"/>
    <property type="match status" value="1"/>
</dbReference>
<dbReference type="AlphaFoldDB" id="A0AAV9IXZ3"/>
<evidence type="ECO:0000256" key="1">
    <source>
        <dbReference type="SAM" id="MobiDB-lite"/>
    </source>
</evidence>
<protein>
    <submittedName>
        <fullName evidence="2">Uncharacterized protein</fullName>
    </submittedName>
</protein>
<gene>
    <name evidence="2" type="ORF">CDCA_CDCA10G2999</name>
</gene>
<evidence type="ECO:0000313" key="3">
    <source>
        <dbReference type="Proteomes" id="UP001301350"/>
    </source>
</evidence>
<feature type="region of interest" description="Disordered" evidence="1">
    <location>
        <begin position="1"/>
        <end position="42"/>
    </location>
</feature>
<dbReference type="GO" id="GO:0016020">
    <property type="term" value="C:membrane"/>
    <property type="evidence" value="ECO:0007669"/>
    <property type="project" value="InterPro"/>
</dbReference>
<proteinExistence type="predicted"/>
<dbReference type="EMBL" id="JANCYW010000010">
    <property type="protein sequence ID" value="KAK4536974.1"/>
    <property type="molecule type" value="Genomic_DNA"/>
</dbReference>
<name>A0AAV9IXZ3_CYACA</name>
<evidence type="ECO:0000313" key="2">
    <source>
        <dbReference type="EMBL" id="KAK4536974.1"/>
    </source>
</evidence>
<sequence length="239" mass="26259">MQWVRHVSRDMNATRKSSGAERVPTGRQRPEGERRSGGRPCHGAMSRWAWAADWARSAFSRWEWRGRRQRAPFHTATCPERASGGQAGGGGQAGRLPLATVIPGNSAVEVTLLGGVINFLNLYQNVLVARILLSWFPAASQVTWLQPIYTICDPFLNLFRGVLPPLGGIDFSPILGFTLLQLLTQMTAAMSTELPPELRAIRKRSRTDGASAACRPLPPLPLASRRVVYLDAPVATRHT</sequence>
<dbReference type="Pfam" id="PF02325">
    <property type="entry name" value="CCB3_YggT"/>
    <property type="match status" value="1"/>
</dbReference>
<dbReference type="InterPro" id="IPR003425">
    <property type="entry name" value="CCB3/YggT"/>
</dbReference>
<comment type="caution">
    <text evidence="2">The sequence shown here is derived from an EMBL/GenBank/DDBJ whole genome shotgun (WGS) entry which is preliminary data.</text>
</comment>
<dbReference type="PANTHER" id="PTHR33219">
    <property type="entry name" value="YLMG HOMOLOG PROTEIN 2, CHLOROPLASTIC"/>
    <property type="match status" value="1"/>
</dbReference>
<keyword evidence="3" id="KW-1185">Reference proteome</keyword>
<accession>A0AAV9IXZ3</accession>
<dbReference type="Proteomes" id="UP001301350">
    <property type="component" value="Unassembled WGS sequence"/>
</dbReference>
<reference evidence="2 3" key="1">
    <citation type="submission" date="2022-07" db="EMBL/GenBank/DDBJ databases">
        <title>Genome-wide signatures of adaptation to extreme environments.</title>
        <authorList>
            <person name="Cho C.H."/>
            <person name="Yoon H.S."/>
        </authorList>
    </citation>
    <scope>NUCLEOTIDE SEQUENCE [LARGE SCALE GENOMIC DNA]</scope>
    <source>
        <strain evidence="2 3">DBV 063 E5</strain>
    </source>
</reference>
<organism evidence="2 3">
    <name type="scientific">Cyanidium caldarium</name>
    <name type="common">Red alga</name>
    <dbReference type="NCBI Taxonomy" id="2771"/>
    <lineage>
        <taxon>Eukaryota</taxon>
        <taxon>Rhodophyta</taxon>
        <taxon>Bangiophyceae</taxon>
        <taxon>Cyanidiales</taxon>
        <taxon>Cyanidiaceae</taxon>
        <taxon>Cyanidium</taxon>
    </lineage>
</organism>